<gene>
    <name evidence="1" type="ORF">F2Q69_00024752</name>
</gene>
<dbReference type="AlphaFoldDB" id="A0A8S9Q4T8"/>
<dbReference type="Proteomes" id="UP000712600">
    <property type="component" value="Unassembled WGS sequence"/>
</dbReference>
<accession>A0A8S9Q4T8</accession>
<evidence type="ECO:0000313" key="2">
    <source>
        <dbReference type="Proteomes" id="UP000712600"/>
    </source>
</evidence>
<evidence type="ECO:0000313" key="1">
    <source>
        <dbReference type="EMBL" id="KAF3535951.1"/>
    </source>
</evidence>
<sequence length="109" mass="12288">MNMYPMYDNVRLEAVHDEFLLQCYDHVAFEDDPERLFLDHGVTECTRFRVNRVIVVRVAYYVVTSVSAAYCVAPESDCADGEVFSPELPFSVTTPAIVYPVTGGAREVT</sequence>
<proteinExistence type="predicted"/>
<protein>
    <submittedName>
        <fullName evidence="1">Uncharacterized protein</fullName>
    </submittedName>
</protein>
<name>A0A8S9Q4T8_BRACR</name>
<dbReference type="EMBL" id="QGKX02001290">
    <property type="protein sequence ID" value="KAF3535951.1"/>
    <property type="molecule type" value="Genomic_DNA"/>
</dbReference>
<organism evidence="1 2">
    <name type="scientific">Brassica cretica</name>
    <name type="common">Mustard</name>
    <dbReference type="NCBI Taxonomy" id="69181"/>
    <lineage>
        <taxon>Eukaryota</taxon>
        <taxon>Viridiplantae</taxon>
        <taxon>Streptophyta</taxon>
        <taxon>Embryophyta</taxon>
        <taxon>Tracheophyta</taxon>
        <taxon>Spermatophyta</taxon>
        <taxon>Magnoliopsida</taxon>
        <taxon>eudicotyledons</taxon>
        <taxon>Gunneridae</taxon>
        <taxon>Pentapetalae</taxon>
        <taxon>rosids</taxon>
        <taxon>malvids</taxon>
        <taxon>Brassicales</taxon>
        <taxon>Brassicaceae</taxon>
        <taxon>Brassiceae</taxon>
        <taxon>Brassica</taxon>
    </lineage>
</organism>
<reference evidence="1" key="1">
    <citation type="submission" date="2019-12" db="EMBL/GenBank/DDBJ databases">
        <title>Genome sequencing and annotation of Brassica cretica.</title>
        <authorList>
            <person name="Studholme D.J."/>
            <person name="Sarris P."/>
        </authorList>
    </citation>
    <scope>NUCLEOTIDE SEQUENCE</scope>
    <source>
        <strain evidence="1">PFS-109/04</strain>
        <tissue evidence="1">Leaf</tissue>
    </source>
</reference>
<comment type="caution">
    <text evidence="1">The sequence shown here is derived from an EMBL/GenBank/DDBJ whole genome shotgun (WGS) entry which is preliminary data.</text>
</comment>